<feature type="transmembrane region" description="Helical" evidence="5">
    <location>
        <begin position="286"/>
        <end position="303"/>
    </location>
</feature>
<dbReference type="EMBL" id="FOZX01000004">
    <property type="protein sequence ID" value="SFS72284.1"/>
    <property type="molecule type" value="Genomic_DNA"/>
</dbReference>
<feature type="transmembrane region" description="Helical" evidence="5">
    <location>
        <begin position="53"/>
        <end position="72"/>
    </location>
</feature>
<dbReference type="STRING" id="95161.SAMN05660874_02912"/>
<dbReference type="GO" id="GO:0005886">
    <property type="term" value="C:plasma membrane"/>
    <property type="evidence" value="ECO:0007669"/>
    <property type="project" value="UniProtKB-SubCell"/>
</dbReference>
<evidence type="ECO:0000313" key="7">
    <source>
        <dbReference type="EMBL" id="SFS72284.1"/>
    </source>
</evidence>
<evidence type="ECO:0000256" key="5">
    <source>
        <dbReference type="SAM" id="Phobius"/>
    </source>
</evidence>
<dbReference type="Pfam" id="PF07690">
    <property type="entry name" value="MFS_1"/>
    <property type="match status" value="1"/>
</dbReference>
<dbReference type="GO" id="GO:0022857">
    <property type="term" value="F:transmembrane transporter activity"/>
    <property type="evidence" value="ECO:0007669"/>
    <property type="project" value="InterPro"/>
</dbReference>
<dbReference type="InterPro" id="IPR020846">
    <property type="entry name" value="MFS_dom"/>
</dbReference>
<reference evidence="8" key="1">
    <citation type="submission" date="2016-10" db="EMBL/GenBank/DDBJ databases">
        <authorList>
            <person name="Varghese N."/>
            <person name="Submissions S."/>
        </authorList>
    </citation>
    <scope>NUCLEOTIDE SEQUENCE [LARGE SCALE GENOMIC DNA]</scope>
    <source>
        <strain evidence="8">DSM 44771</strain>
    </source>
</reference>
<dbReference type="InterPro" id="IPR011701">
    <property type="entry name" value="MFS"/>
</dbReference>
<dbReference type="Gene3D" id="1.20.1250.20">
    <property type="entry name" value="MFS general substrate transporter like domains"/>
    <property type="match status" value="2"/>
</dbReference>
<proteinExistence type="predicted"/>
<feature type="transmembrane region" description="Helical" evidence="5">
    <location>
        <begin position="12"/>
        <end position="33"/>
    </location>
</feature>
<dbReference type="InterPro" id="IPR051788">
    <property type="entry name" value="MFS_Transporter"/>
</dbReference>
<keyword evidence="4 5" id="KW-0472">Membrane</keyword>
<gene>
    <name evidence="7" type="ORF">SAMN05660874_02912</name>
</gene>
<dbReference type="InterPro" id="IPR036259">
    <property type="entry name" value="MFS_trans_sf"/>
</dbReference>
<dbReference type="Proteomes" id="UP000198852">
    <property type="component" value="Unassembled WGS sequence"/>
</dbReference>
<name>A0A1I6S5W3_9PSEU</name>
<evidence type="ECO:0000256" key="4">
    <source>
        <dbReference type="ARBA" id="ARBA00023136"/>
    </source>
</evidence>
<dbReference type="PANTHER" id="PTHR23514">
    <property type="entry name" value="BYPASS OF STOP CODON PROTEIN 6"/>
    <property type="match status" value="1"/>
</dbReference>
<dbReference type="SUPFAM" id="SSF103473">
    <property type="entry name" value="MFS general substrate transporter"/>
    <property type="match status" value="1"/>
</dbReference>
<evidence type="ECO:0000256" key="3">
    <source>
        <dbReference type="ARBA" id="ARBA00022989"/>
    </source>
</evidence>
<organism evidence="7 8">
    <name type="scientific">Saccharopolyspora flava</name>
    <dbReference type="NCBI Taxonomy" id="95161"/>
    <lineage>
        <taxon>Bacteria</taxon>
        <taxon>Bacillati</taxon>
        <taxon>Actinomycetota</taxon>
        <taxon>Actinomycetes</taxon>
        <taxon>Pseudonocardiales</taxon>
        <taxon>Pseudonocardiaceae</taxon>
        <taxon>Saccharopolyspora</taxon>
    </lineage>
</organism>
<dbReference type="PROSITE" id="PS50850">
    <property type="entry name" value="MFS"/>
    <property type="match status" value="1"/>
</dbReference>
<keyword evidence="3 5" id="KW-1133">Transmembrane helix</keyword>
<dbReference type="PANTHER" id="PTHR23514:SF13">
    <property type="entry name" value="INNER MEMBRANE PROTEIN YBJJ"/>
    <property type="match status" value="1"/>
</dbReference>
<accession>A0A1I6S5W3</accession>
<feature type="transmembrane region" description="Helical" evidence="5">
    <location>
        <begin position="145"/>
        <end position="168"/>
    </location>
</feature>
<evidence type="ECO:0000259" key="6">
    <source>
        <dbReference type="PROSITE" id="PS50850"/>
    </source>
</evidence>
<protein>
    <submittedName>
        <fullName evidence="7">Fucose permease</fullName>
    </submittedName>
</protein>
<dbReference type="AlphaFoldDB" id="A0A1I6S5W3"/>
<dbReference type="CDD" id="cd17393">
    <property type="entry name" value="MFS_MosC_like"/>
    <property type="match status" value="1"/>
</dbReference>
<feature type="domain" description="Major facilitator superfamily (MFS) profile" evidence="6">
    <location>
        <begin position="14"/>
        <end position="396"/>
    </location>
</feature>
<keyword evidence="8" id="KW-1185">Reference proteome</keyword>
<feature type="transmembrane region" description="Helical" evidence="5">
    <location>
        <begin position="253"/>
        <end position="274"/>
    </location>
</feature>
<feature type="transmembrane region" description="Helical" evidence="5">
    <location>
        <begin position="214"/>
        <end position="233"/>
    </location>
</feature>
<feature type="transmembrane region" description="Helical" evidence="5">
    <location>
        <begin position="309"/>
        <end position="333"/>
    </location>
</feature>
<sequence length="397" mass="40119">MPVETRVDPGVLRARNAVAVVFALNGFAMASWMSRIPEVRDALSVTPGELGRMLLAISVGSLLALPLSGAVVHRFGARAVISGGAVVCAAGLALSGTGAGAFGNVWITAAGLFAFGLGTGLWDVSMNIDGASVERAIGRTIMPRFHAGFSLGTVIGAGIGAACAGLGVPVVVHLIATAVLVAVGPALAVPALLPARDEPERDSPRRSGGGILRAWAEPRTLLIGLMVLTMALTEGTANDWLAVSLVDGHHLPPWLGAVGFAVFLSAMTAGRVVGTVLLDRFGRAEVLWATMATAAVGVLLVVHGTGLPLVFLGAAIWGLGASLGFPVGMSAAADDPARAAARVSVVSTIGYTAFLAGPPLLGYLADHVGTLHALLLVAVLLVPSALAVPAARPPREP</sequence>
<feature type="transmembrane region" description="Helical" evidence="5">
    <location>
        <begin position="105"/>
        <end position="124"/>
    </location>
</feature>
<evidence type="ECO:0000256" key="2">
    <source>
        <dbReference type="ARBA" id="ARBA00022692"/>
    </source>
</evidence>
<dbReference type="RefSeq" id="WP_093417599.1">
    <property type="nucleotide sequence ID" value="NZ_FOZX01000004.1"/>
</dbReference>
<comment type="subcellular location">
    <subcellularLocation>
        <location evidence="1">Cell membrane</location>
        <topology evidence="1">Multi-pass membrane protein</topology>
    </subcellularLocation>
</comment>
<feature type="transmembrane region" description="Helical" evidence="5">
    <location>
        <begin position="174"/>
        <end position="193"/>
    </location>
</feature>
<dbReference type="OrthoDB" id="9809599at2"/>
<feature type="transmembrane region" description="Helical" evidence="5">
    <location>
        <begin position="79"/>
        <end position="99"/>
    </location>
</feature>
<evidence type="ECO:0000256" key="1">
    <source>
        <dbReference type="ARBA" id="ARBA00004651"/>
    </source>
</evidence>
<keyword evidence="2 5" id="KW-0812">Transmembrane</keyword>
<feature type="transmembrane region" description="Helical" evidence="5">
    <location>
        <begin position="371"/>
        <end position="391"/>
    </location>
</feature>
<evidence type="ECO:0000313" key="8">
    <source>
        <dbReference type="Proteomes" id="UP000198852"/>
    </source>
</evidence>
<feature type="transmembrane region" description="Helical" evidence="5">
    <location>
        <begin position="345"/>
        <end position="365"/>
    </location>
</feature>